<reference evidence="2" key="1">
    <citation type="journal article" date="2017" name="Nature">
        <title>The sunflower genome provides insights into oil metabolism, flowering and Asterid evolution.</title>
        <authorList>
            <person name="Badouin H."/>
            <person name="Gouzy J."/>
            <person name="Grassa C.J."/>
            <person name="Murat F."/>
            <person name="Staton S.E."/>
            <person name="Cottret L."/>
            <person name="Lelandais-Briere C."/>
            <person name="Owens G.L."/>
            <person name="Carrere S."/>
            <person name="Mayjonade B."/>
            <person name="Legrand L."/>
            <person name="Gill N."/>
            <person name="Kane N.C."/>
            <person name="Bowers J.E."/>
            <person name="Hubner S."/>
            <person name="Bellec A."/>
            <person name="Berard A."/>
            <person name="Berges H."/>
            <person name="Blanchet N."/>
            <person name="Boniface M.C."/>
            <person name="Brunel D."/>
            <person name="Catrice O."/>
            <person name="Chaidir N."/>
            <person name="Claudel C."/>
            <person name="Donnadieu C."/>
            <person name="Faraut T."/>
            <person name="Fievet G."/>
            <person name="Helmstetter N."/>
            <person name="King M."/>
            <person name="Knapp S.J."/>
            <person name="Lai Z."/>
            <person name="Le Paslier M.C."/>
            <person name="Lippi Y."/>
            <person name="Lorenzon L."/>
            <person name="Mandel J.R."/>
            <person name="Marage G."/>
            <person name="Marchand G."/>
            <person name="Marquand E."/>
            <person name="Bret-Mestries E."/>
            <person name="Morien E."/>
            <person name="Nambeesan S."/>
            <person name="Nguyen T."/>
            <person name="Pegot-Espagnet P."/>
            <person name="Pouilly N."/>
            <person name="Raftis F."/>
            <person name="Sallet E."/>
            <person name="Schiex T."/>
            <person name="Thomas J."/>
            <person name="Vandecasteele C."/>
            <person name="Vares D."/>
            <person name="Vear F."/>
            <person name="Vautrin S."/>
            <person name="Crespi M."/>
            <person name="Mangin B."/>
            <person name="Burke J.M."/>
            <person name="Salse J."/>
            <person name="Munos S."/>
            <person name="Vincourt P."/>
            <person name="Rieseberg L.H."/>
            <person name="Langlade N.B."/>
        </authorList>
    </citation>
    <scope>NUCLEOTIDE SEQUENCE</scope>
    <source>
        <tissue evidence="2">Leaves</tissue>
    </source>
</reference>
<feature type="region of interest" description="Disordered" evidence="1">
    <location>
        <begin position="31"/>
        <end position="58"/>
    </location>
</feature>
<reference evidence="2" key="2">
    <citation type="submission" date="2020-06" db="EMBL/GenBank/DDBJ databases">
        <title>Helianthus annuus Genome sequencing and assembly Release 2.</title>
        <authorList>
            <person name="Gouzy J."/>
            <person name="Langlade N."/>
            <person name="Munos S."/>
        </authorList>
    </citation>
    <scope>NUCLEOTIDE SEQUENCE</scope>
    <source>
        <tissue evidence="2">Leaves</tissue>
    </source>
</reference>
<protein>
    <submittedName>
        <fullName evidence="2">Uncharacterized protein</fullName>
    </submittedName>
</protein>
<evidence type="ECO:0000313" key="2">
    <source>
        <dbReference type="EMBL" id="KAF5777658.1"/>
    </source>
</evidence>
<dbReference type="Gramene" id="mRNA:HanXRQr2_Chr12g0538271">
    <property type="protein sequence ID" value="CDS:HanXRQr2_Chr12g0538271.1"/>
    <property type="gene ID" value="HanXRQr2_Chr12g0538271"/>
</dbReference>
<accession>A0A9K3HG27</accession>
<dbReference type="Proteomes" id="UP000215914">
    <property type="component" value="Unassembled WGS sequence"/>
</dbReference>
<sequence length="74" mass="8600">MMTQTLIVQLIVVLNSTNDLILLLRGHLQSDNKRRGISPSPPLPPYLDRHGGHSSSPQSWLRWSWQALLRFRIW</sequence>
<organism evidence="2 3">
    <name type="scientific">Helianthus annuus</name>
    <name type="common">Common sunflower</name>
    <dbReference type="NCBI Taxonomy" id="4232"/>
    <lineage>
        <taxon>Eukaryota</taxon>
        <taxon>Viridiplantae</taxon>
        <taxon>Streptophyta</taxon>
        <taxon>Embryophyta</taxon>
        <taxon>Tracheophyta</taxon>
        <taxon>Spermatophyta</taxon>
        <taxon>Magnoliopsida</taxon>
        <taxon>eudicotyledons</taxon>
        <taxon>Gunneridae</taxon>
        <taxon>Pentapetalae</taxon>
        <taxon>asterids</taxon>
        <taxon>campanulids</taxon>
        <taxon>Asterales</taxon>
        <taxon>Asteraceae</taxon>
        <taxon>Asteroideae</taxon>
        <taxon>Heliantheae alliance</taxon>
        <taxon>Heliantheae</taxon>
        <taxon>Helianthus</taxon>
    </lineage>
</organism>
<proteinExistence type="predicted"/>
<evidence type="ECO:0000256" key="1">
    <source>
        <dbReference type="SAM" id="MobiDB-lite"/>
    </source>
</evidence>
<name>A0A9K3HG27_HELAN</name>
<evidence type="ECO:0000313" key="3">
    <source>
        <dbReference type="Proteomes" id="UP000215914"/>
    </source>
</evidence>
<keyword evidence="3" id="KW-1185">Reference proteome</keyword>
<dbReference type="AlphaFoldDB" id="A0A9K3HG27"/>
<gene>
    <name evidence="2" type="ORF">HanXRQr2_Chr12g0538271</name>
</gene>
<comment type="caution">
    <text evidence="2">The sequence shown here is derived from an EMBL/GenBank/DDBJ whole genome shotgun (WGS) entry which is preliminary data.</text>
</comment>
<dbReference type="EMBL" id="MNCJ02000327">
    <property type="protein sequence ID" value="KAF5777658.1"/>
    <property type="molecule type" value="Genomic_DNA"/>
</dbReference>